<evidence type="ECO:0000256" key="12">
    <source>
        <dbReference type="ARBA" id="ARBA00044330"/>
    </source>
</evidence>
<evidence type="ECO:0000256" key="3">
    <source>
        <dbReference type="ARBA" id="ARBA00022475"/>
    </source>
</evidence>
<evidence type="ECO:0000256" key="4">
    <source>
        <dbReference type="ARBA" id="ARBA00022519"/>
    </source>
</evidence>
<evidence type="ECO:0000256" key="1">
    <source>
        <dbReference type="ARBA" id="ARBA00004515"/>
    </source>
</evidence>
<reference evidence="14 15" key="1">
    <citation type="submission" date="2012-09" db="EMBL/GenBank/DDBJ databases">
        <title>Genome Sequence of alkane-degrading Bacterium Alcanivorax venustensis ISO4.</title>
        <authorList>
            <person name="Lai Q."/>
            <person name="Shao Z."/>
        </authorList>
    </citation>
    <scope>NUCLEOTIDE SEQUENCE [LARGE SCALE GENOMIC DNA]</scope>
    <source>
        <strain evidence="14 15">ISO4</strain>
    </source>
</reference>
<dbReference type="GeneID" id="99764940"/>
<keyword evidence="8" id="KW-0472">Membrane</keyword>
<comment type="catalytic activity">
    <reaction evidence="13">
        <text>an alpha-Kdo-(2-&gt;4)-alpha-Kdo-(2-&gt;6)-lipid A + ADP-L-glycero-beta-D-manno-heptose = an L-alpha-D-Hep-(1-&gt;5)-[alpha-Kdo-(2-&gt;4)]-alpha-Kdo-(2-&gt;6)-lipid A + ADP + H(+)</text>
        <dbReference type="Rhea" id="RHEA:74067"/>
        <dbReference type="ChEBI" id="CHEBI:15378"/>
        <dbReference type="ChEBI" id="CHEBI:61506"/>
        <dbReference type="ChEBI" id="CHEBI:176431"/>
        <dbReference type="ChEBI" id="CHEBI:193068"/>
        <dbReference type="ChEBI" id="CHEBI:456216"/>
        <dbReference type="EC" id="2.4.99.23"/>
    </reaction>
</comment>
<evidence type="ECO:0000256" key="13">
    <source>
        <dbReference type="ARBA" id="ARBA00049201"/>
    </source>
</evidence>
<keyword evidence="4" id="KW-0997">Cell inner membrane</keyword>
<gene>
    <name evidence="14" type="ORF">ISO4_00680</name>
</gene>
<keyword evidence="15" id="KW-1185">Reference proteome</keyword>
<evidence type="ECO:0000256" key="9">
    <source>
        <dbReference type="ARBA" id="ARBA00043995"/>
    </source>
</evidence>
<dbReference type="Proteomes" id="UP000644441">
    <property type="component" value="Unassembled WGS sequence"/>
</dbReference>
<name>A0ABS0AD64_9GAMM</name>
<sequence length="356" mass="38729">MRVLLIKTSSMGDVIHSLPAITDAARAIPGLRLDWVVEEGFADLAGRHPAVERVLPCALRRWRRHPWRARRSGEWATFKNALREREYDAVIDAQGLIKSAFITRLARGPKFGLDKASAREPWSALALDRPLPVPRDGHAVTRVRQLFAAALGYTAPDSAPDYGLRRTRAPRPLAGPGAELVFCHGTTWPTKHYPEAYWRALAERAAGAGQRVWLPWGNDTERARAERIAQGLAGVEVLPRLSLSTLTDRMLAWDGFVAVDTGLAHLAAAAGLPGVALYGPTDPRLTGVWGPRARSLAAEFPCAPCVQEKCTYQGNLGQGVNPPCFSSLKPHRVWQALMEVTADGAADRVPATGGGR</sequence>
<evidence type="ECO:0000313" key="15">
    <source>
        <dbReference type="Proteomes" id="UP000644441"/>
    </source>
</evidence>
<proteinExistence type="inferred from homology"/>
<evidence type="ECO:0000256" key="11">
    <source>
        <dbReference type="ARBA" id="ARBA00044190"/>
    </source>
</evidence>
<dbReference type="Gene3D" id="3.40.50.2000">
    <property type="entry name" value="Glycogen Phosphorylase B"/>
    <property type="match status" value="2"/>
</dbReference>
<evidence type="ECO:0000256" key="8">
    <source>
        <dbReference type="ARBA" id="ARBA00023136"/>
    </source>
</evidence>
<keyword evidence="3" id="KW-1003">Cell membrane</keyword>
<accession>A0ABS0AD64</accession>
<organism evidence="14 15">
    <name type="scientific">Alloalcanivorax venustensis ISO4</name>
    <dbReference type="NCBI Taxonomy" id="1177184"/>
    <lineage>
        <taxon>Bacteria</taxon>
        <taxon>Pseudomonadati</taxon>
        <taxon>Pseudomonadota</taxon>
        <taxon>Gammaproteobacteria</taxon>
        <taxon>Oceanospirillales</taxon>
        <taxon>Alcanivoracaceae</taxon>
        <taxon>Alloalcanivorax</taxon>
    </lineage>
</organism>
<evidence type="ECO:0000256" key="2">
    <source>
        <dbReference type="ARBA" id="ARBA00004713"/>
    </source>
</evidence>
<comment type="subcellular location">
    <subcellularLocation>
        <location evidence="1">Cell inner membrane</location>
        <topology evidence="1">Peripheral membrane protein</topology>
        <orientation evidence="1">Cytoplasmic side</orientation>
    </subcellularLocation>
</comment>
<evidence type="ECO:0000313" key="14">
    <source>
        <dbReference type="EMBL" id="MBF5052078.1"/>
    </source>
</evidence>
<dbReference type="SUPFAM" id="SSF53756">
    <property type="entry name" value="UDP-Glycosyltransferase/glycogen phosphorylase"/>
    <property type="match status" value="1"/>
</dbReference>
<dbReference type="EMBL" id="ARXR01000004">
    <property type="protein sequence ID" value="MBF5052078.1"/>
    <property type="molecule type" value="Genomic_DNA"/>
</dbReference>
<dbReference type="RefSeq" id="WP_194855166.1">
    <property type="nucleotide sequence ID" value="NZ_ARXR01000004.1"/>
</dbReference>
<dbReference type="EC" id="2.4.99.23" evidence="10"/>
<evidence type="ECO:0000256" key="10">
    <source>
        <dbReference type="ARBA" id="ARBA00044041"/>
    </source>
</evidence>
<dbReference type="InterPro" id="IPR002201">
    <property type="entry name" value="Glyco_trans_9"/>
</dbReference>
<dbReference type="InterPro" id="IPR011908">
    <property type="entry name" value="LipoPS_heptosylTferase-I"/>
</dbReference>
<dbReference type="PANTHER" id="PTHR30160">
    <property type="entry name" value="TETRAACYLDISACCHARIDE 4'-KINASE-RELATED"/>
    <property type="match status" value="1"/>
</dbReference>
<dbReference type="CDD" id="cd03789">
    <property type="entry name" value="GT9_LPS_heptosyltransferase"/>
    <property type="match status" value="1"/>
</dbReference>
<evidence type="ECO:0000256" key="5">
    <source>
        <dbReference type="ARBA" id="ARBA00022676"/>
    </source>
</evidence>
<comment type="caution">
    <text evidence="14">The sequence shown here is derived from an EMBL/GenBank/DDBJ whole genome shotgun (WGS) entry which is preliminary data.</text>
</comment>
<dbReference type="PANTHER" id="PTHR30160:SF19">
    <property type="entry name" value="LIPOPOLYSACCHARIDE HEPTOSYLTRANSFERASE 1"/>
    <property type="match status" value="1"/>
</dbReference>
<evidence type="ECO:0000256" key="6">
    <source>
        <dbReference type="ARBA" id="ARBA00022679"/>
    </source>
</evidence>
<dbReference type="InterPro" id="IPR051199">
    <property type="entry name" value="LPS_LOS_Heptosyltrfase"/>
</dbReference>
<comment type="similarity">
    <text evidence="9">Belongs to the glycosyltransferase 9 family.</text>
</comment>
<protein>
    <recommendedName>
        <fullName evidence="11">Lipopolysaccharide heptosyltransferase 1</fullName>
        <ecNumber evidence="10">2.4.99.23</ecNumber>
    </recommendedName>
    <alternativeName>
        <fullName evidence="12">ADP-heptose:lipopolysaccharide heptosyltransferase I</fullName>
    </alternativeName>
</protein>
<keyword evidence="7" id="KW-0448">Lipopolysaccharide biosynthesis</keyword>
<dbReference type="Pfam" id="PF01075">
    <property type="entry name" value="Glyco_transf_9"/>
    <property type="match status" value="1"/>
</dbReference>
<comment type="pathway">
    <text evidence="2">Bacterial outer membrane biogenesis; LPS core biosynthesis.</text>
</comment>
<keyword evidence="5" id="KW-0328">Glycosyltransferase</keyword>
<keyword evidence="6" id="KW-0808">Transferase</keyword>
<evidence type="ECO:0000256" key="7">
    <source>
        <dbReference type="ARBA" id="ARBA00022985"/>
    </source>
</evidence>
<dbReference type="NCBIfam" id="TIGR02193">
    <property type="entry name" value="heptsyl_trn_I"/>
    <property type="match status" value="1"/>
</dbReference>